<dbReference type="AlphaFoldDB" id="A0AAD5H3K4"/>
<comment type="caution">
    <text evidence="2">The sequence shown here is derived from an EMBL/GenBank/DDBJ whole genome shotgun (WGS) entry which is preliminary data.</text>
</comment>
<name>A0AAD5H3K4_9CHLO</name>
<dbReference type="Proteomes" id="UP001205105">
    <property type="component" value="Unassembled WGS sequence"/>
</dbReference>
<dbReference type="Pfam" id="PF08538">
    <property type="entry name" value="DUF1749"/>
    <property type="match status" value="1"/>
</dbReference>
<feature type="region of interest" description="Disordered" evidence="1">
    <location>
        <begin position="111"/>
        <end position="140"/>
    </location>
</feature>
<keyword evidence="3" id="KW-1185">Reference proteome</keyword>
<evidence type="ECO:0000313" key="3">
    <source>
        <dbReference type="Proteomes" id="UP001205105"/>
    </source>
</evidence>
<gene>
    <name evidence="2" type="ORF">COHA_008063</name>
</gene>
<dbReference type="InterPro" id="IPR029058">
    <property type="entry name" value="AB_hydrolase_fold"/>
</dbReference>
<organism evidence="2 3">
    <name type="scientific">Chlorella ohadii</name>
    <dbReference type="NCBI Taxonomy" id="2649997"/>
    <lineage>
        <taxon>Eukaryota</taxon>
        <taxon>Viridiplantae</taxon>
        <taxon>Chlorophyta</taxon>
        <taxon>core chlorophytes</taxon>
        <taxon>Trebouxiophyceae</taxon>
        <taxon>Chlorellales</taxon>
        <taxon>Chlorellaceae</taxon>
        <taxon>Chlorella clade</taxon>
        <taxon>Chlorella</taxon>
    </lineage>
</organism>
<evidence type="ECO:0000256" key="1">
    <source>
        <dbReference type="SAM" id="MobiDB-lite"/>
    </source>
</evidence>
<accession>A0AAD5H3K4</accession>
<evidence type="ECO:0000313" key="2">
    <source>
        <dbReference type="EMBL" id="KAI7838132.1"/>
    </source>
</evidence>
<dbReference type="SUPFAM" id="SSF53474">
    <property type="entry name" value="alpha/beta-Hydrolases"/>
    <property type="match status" value="1"/>
</dbReference>
<reference evidence="2" key="1">
    <citation type="submission" date="2020-11" db="EMBL/GenBank/DDBJ databases">
        <title>Chlorella ohadii genome sequencing and assembly.</title>
        <authorList>
            <person name="Murik O."/>
            <person name="Treves H."/>
            <person name="Kedem I."/>
            <person name="Shotland Y."/>
            <person name="Kaplan A."/>
        </authorList>
    </citation>
    <scope>NUCLEOTIDE SEQUENCE</scope>
    <source>
        <strain evidence="2">1</strain>
    </source>
</reference>
<dbReference type="Gene3D" id="3.40.50.1820">
    <property type="entry name" value="alpha/beta hydrolase"/>
    <property type="match status" value="1"/>
</dbReference>
<sequence>MEGTLFRYGPAAANVAFLSGRHPRHVVLVGGLTDGLLFAPYVRPLAAKLEERRWALVQTLLSSSHTGYGCASLDQDAEELHRLACHLRAEYGSQGMVIVGHSTGCQDAVRYAQRHRSSPSSSGGSGSSQPGSTPQQAGAAAAAAAPDAATLLGVVLQAPVSDVEFLSLLPGTAERIERAAAMAAAGQGEEIAFRATDIDGAPMTARRWLSLACPGGDDDMFSSSLSDEQLAAIFGPLRGLPSLLLLSGADQYVPPGVDYPAVGRRLAQAIGPSAQLQTVEGALHAMDGKEEEGAAAIADFVAALLP</sequence>
<dbReference type="PANTHER" id="PTHR31591">
    <property type="entry name" value="UPF0613 PROTEIN PB24D3.06C"/>
    <property type="match status" value="1"/>
</dbReference>
<protein>
    <submittedName>
        <fullName evidence="2">Uncharacterized protein</fullName>
    </submittedName>
</protein>
<dbReference type="PANTHER" id="PTHR31591:SF1">
    <property type="entry name" value="UPF0613 PROTEIN PB24D3.06C"/>
    <property type="match status" value="1"/>
</dbReference>
<proteinExistence type="predicted"/>
<dbReference type="InterPro" id="IPR013744">
    <property type="entry name" value="SidJ"/>
</dbReference>
<feature type="compositionally biased region" description="Low complexity" evidence="1">
    <location>
        <begin position="118"/>
        <end position="140"/>
    </location>
</feature>
<dbReference type="EMBL" id="JADXDR010000135">
    <property type="protein sequence ID" value="KAI7838132.1"/>
    <property type="molecule type" value="Genomic_DNA"/>
</dbReference>